<dbReference type="Gramene" id="TuG1812G0200005607.01.T01">
    <property type="protein sequence ID" value="TuG1812G0200005607.01.T01.cds294899"/>
    <property type="gene ID" value="TuG1812G0200005607.01"/>
</dbReference>
<proteinExistence type="predicted"/>
<dbReference type="AlphaFoldDB" id="A0A8R7TNE8"/>
<evidence type="ECO:0000313" key="2">
    <source>
        <dbReference type="EnsemblPlants" id="TuG1812G0200005607.01.T01.cds294899"/>
    </source>
</evidence>
<dbReference type="Proteomes" id="UP000015106">
    <property type="component" value="Chromosome 2"/>
</dbReference>
<feature type="compositionally biased region" description="Basic and acidic residues" evidence="1">
    <location>
        <begin position="80"/>
        <end position="106"/>
    </location>
</feature>
<keyword evidence="3" id="KW-1185">Reference proteome</keyword>
<evidence type="ECO:0000313" key="3">
    <source>
        <dbReference type="Proteomes" id="UP000015106"/>
    </source>
</evidence>
<reference evidence="2" key="2">
    <citation type="submission" date="2018-03" db="EMBL/GenBank/DDBJ databases">
        <title>The Triticum urartu genome reveals the dynamic nature of wheat genome evolution.</title>
        <authorList>
            <person name="Ling H."/>
            <person name="Ma B."/>
            <person name="Shi X."/>
            <person name="Liu H."/>
            <person name="Dong L."/>
            <person name="Sun H."/>
            <person name="Cao Y."/>
            <person name="Gao Q."/>
            <person name="Zheng S."/>
            <person name="Li Y."/>
            <person name="Yu Y."/>
            <person name="Du H."/>
            <person name="Qi M."/>
            <person name="Li Y."/>
            <person name="Yu H."/>
            <person name="Cui Y."/>
            <person name="Wang N."/>
            <person name="Chen C."/>
            <person name="Wu H."/>
            <person name="Zhao Y."/>
            <person name="Zhang J."/>
            <person name="Li Y."/>
            <person name="Zhou W."/>
            <person name="Zhang B."/>
            <person name="Hu W."/>
            <person name="Eijk M."/>
            <person name="Tang J."/>
            <person name="Witsenboer H."/>
            <person name="Zhao S."/>
            <person name="Li Z."/>
            <person name="Zhang A."/>
            <person name="Wang D."/>
            <person name="Liang C."/>
        </authorList>
    </citation>
    <scope>NUCLEOTIDE SEQUENCE [LARGE SCALE GENOMIC DNA]</scope>
    <source>
        <strain evidence="2">cv. G1812</strain>
    </source>
</reference>
<accession>A0A8R7TNE8</accession>
<dbReference type="EnsemblPlants" id="TuG1812G0200005607.01.T01">
    <property type="protein sequence ID" value="TuG1812G0200005607.01.T01.cds294899"/>
    <property type="gene ID" value="TuG1812G0200005607.01"/>
</dbReference>
<name>A0A8R7TNE8_TRIUA</name>
<protein>
    <submittedName>
        <fullName evidence="2">Uncharacterized protein</fullName>
    </submittedName>
</protein>
<organism evidence="2 3">
    <name type="scientific">Triticum urartu</name>
    <name type="common">Red wild einkorn</name>
    <name type="synonym">Crithodium urartu</name>
    <dbReference type="NCBI Taxonomy" id="4572"/>
    <lineage>
        <taxon>Eukaryota</taxon>
        <taxon>Viridiplantae</taxon>
        <taxon>Streptophyta</taxon>
        <taxon>Embryophyta</taxon>
        <taxon>Tracheophyta</taxon>
        <taxon>Spermatophyta</taxon>
        <taxon>Magnoliopsida</taxon>
        <taxon>Liliopsida</taxon>
        <taxon>Poales</taxon>
        <taxon>Poaceae</taxon>
        <taxon>BOP clade</taxon>
        <taxon>Pooideae</taxon>
        <taxon>Triticodae</taxon>
        <taxon>Triticeae</taxon>
        <taxon>Triticinae</taxon>
        <taxon>Triticum</taxon>
    </lineage>
</organism>
<sequence length="106" mass="11489">MEAASATTGRRSACTRSVEDVQQRLAEDVVVVAASEAPDGAAARVGAAQPGEVGGERAADDCAGLWHVAGERQPGVERPQQPHRDVEHLREAPRRRERHQQVEPHR</sequence>
<evidence type="ECO:0000256" key="1">
    <source>
        <dbReference type="SAM" id="MobiDB-lite"/>
    </source>
</evidence>
<reference evidence="2" key="3">
    <citation type="submission" date="2022-06" db="UniProtKB">
        <authorList>
            <consortium name="EnsemblPlants"/>
        </authorList>
    </citation>
    <scope>IDENTIFICATION</scope>
</reference>
<feature type="region of interest" description="Disordered" evidence="1">
    <location>
        <begin position="70"/>
        <end position="106"/>
    </location>
</feature>
<reference evidence="3" key="1">
    <citation type="journal article" date="2013" name="Nature">
        <title>Draft genome of the wheat A-genome progenitor Triticum urartu.</title>
        <authorList>
            <person name="Ling H.Q."/>
            <person name="Zhao S."/>
            <person name="Liu D."/>
            <person name="Wang J."/>
            <person name="Sun H."/>
            <person name="Zhang C."/>
            <person name="Fan H."/>
            <person name="Li D."/>
            <person name="Dong L."/>
            <person name="Tao Y."/>
            <person name="Gao C."/>
            <person name="Wu H."/>
            <person name="Li Y."/>
            <person name="Cui Y."/>
            <person name="Guo X."/>
            <person name="Zheng S."/>
            <person name="Wang B."/>
            <person name="Yu K."/>
            <person name="Liang Q."/>
            <person name="Yang W."/>
            <person name="Lou X."/>
            <person name="Chen J."/>
            <person name="Feng M."/>
            <person name="Jian J."/>
            <person name="Zhang X."/>
            <person name="Luo G."/>
            <person name="Jiang Y."/>
            <person name="Liu J."/>
            <person name="Wang Z."/>
            <person name="Sha Y."/>
            <person name="Zhang B."/>
            <person name="Wu H."/>
            <person name="Tang D."/>
            <person name="Shen Q."/>
            <person name="Xue P."/>
            <person name="Zou S."/>
            <person name="Wang X."/>
            <person name="Liu X."/>
            <person name="Wang F."/>
            <person name="Yang Y."/>
            <person name="An X."/>
            <person name="Dong Z."/>
            <person name="Zhang K."/>
            <person name="Zhang X."/>
            <person name="Luo M.C."/>
            <person name="Dvorak J."/>
            <person name="Tong Y."/>
            <person name="Wang J."/>
            <person name="Yang H."/>
            <person name="Li Z."/>
            <person name="Wang D."/>
            <person name="Zhang A."/>
            <person name="Wang J."/>
        </authorList>
    </citation>
    <scope>NUCLEOTIDE SEQUENCE</scope>
    <source>
        <strain evidence="3">cv. G1812</strain>
    </source>
</reference>